<dbReference type="EMBL" id="CP019698">
    <property type="protein sequence ID" value="AQS60273.1"/>
    <property type="molecule type" value="Genomic_DNA"/>
</dbReference>
<gene>
    <name evidence="1" type="ORF">B0537_15055</name>
</gene>
<evidence type="ECO:0000313" key="1">
    <source>
        <dbReference type="EMBL" id="AQS60273.1"/>
    </source>
</evidence>
<dbReference type="CDD" id="cd00093">
    <property type="entry name" value="HTH_XRE"/>
    <property type="match status" value="1"/>
</dbReference>
<dbReference type="AlphaFoldDB" id="A0A1S6IZR9"/>
<dbReference type="InterPro" id="IPR001387">
    <property type="entry name" value="Cro/C1-type_HTH"/>
</dbReference>
<dbReference type="RefSeq" id="WP_077715305.1">
    <property type="nucleotide sequence ID" value="NZ_CP019698.1"/>
</dbReference>
<dbReference type="Proteomes" id="UP000189464">
    <property type="component" value="Chromosome"/>
</dbReference>
<dbReference type="KEGG" id="dfg:B0537_15055"/>
<proteinExistence type="predicted"/>
<dbReference type="Pfam" id="PF13560">
    <property type="entry name" value="HTH_31"/>
    <property type="match status" value="1"/>
</dbReference>
<dbReference type="STRING" id="1833852.B0537_15055"/>
<keyword evidence="2" id="KW-1185">Reference proteome</keyword>
<sequence>MELPFKKSRKRACITAQAAAEQLHIDKRSLYRIEAGQQPAPPELVWHMAVLYGDPVLVRWQQSEADPIGRRVNPPVLNAIVNSPQAVHYCLVRELDEAVPAADMLCRLVTNKMTSYDFTEHEKSQYFALYGKCVSNIKQAVAEVEGVMMRIFGVRAAETAGKAHRDKMLQKGYLQTKEKALPKEGAQEKTSYQSLTPSSWLVKETRSEYMAAI</sequence>
<organism evidence="1 2">
    <name type="scientific">Desulforamulus ferrireducens</name>
    <dbReference type="NCBI Taxonomy" id="1833852"/>
    <lineage>
        <taxon>Bacteria</taxon>
        <taxon>Bacillati</taxon>
        <taxon>Bacillota</taxon>
        <taxon>Clostridia</taxon>
        <taxon>Eubacteriales</taxon>
        <taxon>Peptococcaceae</taxon>
        <taxon>Desulforamulus</taxon>
    </lineage>
</organism>
<protein>
    <submittedName>
        <fullName evidence="1">Uncharacterized protein</fullName>
    </submittedName>
</protein>
<accession>A0A1S6IZR9</accession>
<name>A0A1S6IZR9_9FIRM</name>
<evidence type="ECO:0000313" key="2">
    <source>
        <dbReference type="Proteomes" id="UP000189464"/>
    </source>
</evidence>
<reference evidence="1 2" key="1">
    <citation type="journal article" date="2016" name="Int. J. Syst. Evol. Microbiol.">
        <title>Desulfotomaculum ferrireducens sp. nov., a moderately thermophilic sulfate-reducing and dissimilatory Fe(III)-reducing bacterium isolated from compost.</title>
        <authorList>
            <person name="Yang G."/>
            <person name="Guo J."/>
            <person name="Zhuang L."/>
            <person name="Yuan Y."/>
            <person name="Zhou S."/>
        </authorList>
    </citation>
    <scope>NUCLEOTIDE SEQUENCE [LARGE SCALE GENOMIC DNA]</scope>
    <source>
        <strain evidence="1 2">GSS09</strain>
    </source>
</reference>
<dbReference type="OrthoDB" id="1624259at2"/>